<dbReference type="AlphaFoldDB" id="A0A0V1HKZ9"/>
<feature type="chain" id="PRO_5006879247" evidence="1">
    <location>
        <begin position="29"/>
        <end position="90"/>
    </location>
</feature>
<accession>A0A0V1HKZ9</accession>
<protein>
    <submittedName>
        <fullName evidence="2">Uncharacterized protein</fullName>
    </submittedName>
</protein>
<keyword evidence="1" id="KW-0732">Signal</keyword>
<name>A0A0V1HKZ9_9BILA</name>
<reference evidence="2 3" key="1">
    <citation type="submission" date="2015-01" db="EMBL/GenBank/DDBJ databases">
        <title>Evolution of Trichinella species and genotypes.</title>
        <authorList>
            <person name="Korhonen P.K."/>
            <person name="Edoardo P."/>
            <person name="Giuseppe L.R."/>
            <person name="Gasser R.B."/>
        </authorList>
    </citation>
    <scope>NUCLEOTIDE SEQUENCE [LARGE SCALE GENOMIC DNA]</scope>
    <source>
        <strain evidence="2">ISS1029</strain>
    </source>
</reference>
<evidence type="ECO:0000256" key="1">
    <source>
        <dbReference type="SAM" id="SignalP"/>
    </source>
</evidence>
<gene>
    <name evidence="2" type="ORF">T11_6397</name>
</gene>
<dbReference type="OrthoDB" id="10352593at2759"/>
<keyword evidence="3" id="KW-1185">Reference proteome</keyword>
<feature type="signal peptide" evidence="1">
    <location>
        <begin position="1"/>
        <end position="28"/>
    </location>
</feature>
<sequence length="90" mass="10566">MQKSTSNIQYKLLHLIFLLKLFYERCYANKSDGYLLIESIIKVFLYIDGIYKAVPIRVVHLSKGQLCFSFSCSFEVAYVLRKSILIMKLF</sequence>
<proteinExistence type="predicted"/>
<organism evidence="2 3">
    <name type="scientific">Trichinella zimbabwensis</name>
    <dbReference type="NCBI Taxonomy" id="268475"/>
    <lineage>
        <taxon>Eukaryota</taxon>
        <taxon>Metazoa</taxon>
        <taxon>Ecdysozoa</taxon>
        <taxon>Nematoda</taxon>
        <taxon>Enoplea</taxon>
        <taxon>Dorylaimia</taxon>
        <taxon>Trichinellida</taxon>
        <taxon>Trichinellidae</taxon>
        <taxon>Trichinella</taxon>
    </lineage>
</organism>
<evidence type="ECO:0000313" key="2">
    <source>
        <dbReference type="EMBL" id="KRZ10943.1"/>
    </source>
</evidence>
<dbReference type="EMBL" id="JYDP01000054">
    <property type="protein sequence ID" value="KRZ10943.1"/>
    <property type="molecule type" value="Genomic_DNA"/>
</dbReference>
<evidence type="ECO:0000313" key="3">
    <source>
        <dbReference type="Proteomes" id="UP000055024"/>
    </source>
</evidence>
<dbReference type="Proteomes" id="UP000055024">
    <property type="component" value="Unassembled WGS sequence"/>
</dbReference>
<comment type="caution">
    <text evidence="2">The sequence shown here is derived from an EMBL/GenBank/DDBJ whole genome shotgun (WGS) entry which is preliminary data.</text>
</comment>